<reference evidence="2" key="1">
    <citation type="submission" date="2023-06" db="EMBL/GenBank/DDBJ databases">
        <title>Genome-scale phylogeny and comparative genomics of the fungal order Sordariales.</title>
        <authorList>
            <consortium name="Lawrence Berkeley National Laboratory"/>
            <person name="Hensen N."/>
            <person name="Bonometti L."/>
            <person name="Westerberg I."/>
            <person name="Brannstrom I.O."/>
            <person name="Guillou S."/>
            <person name="Cros-Aarteil S."/>
            <person name="Calhoun S."/>
            <person name="Haridas S."/>
            <person name="Kuo A."/>
            <person name="Mondo S."/>
            <person name="Pangilinan J."/>
            <person name="Riley R."/>
            <person name="Labutti K."/>
            <person name="Andreopoulos B."/>
            <person name="Lipzen A."/>
            <person name="Chen C."/>
            <person name="Yanf M."/>
            <person name="Daum C."/>
            <person name="Ng V."/>
            <person name="Clum A."/>
            <person name="Steindorff A."/>
            <person name="Ohm R."/>
            <person name="Martin F."/>
            <person name="Silar P."/>
            <person name="Natvig D."/>
            <person name="Lalanne C."/>
            <person name="Gautier V."/>
            <person name="Ament-Velasquez S.L."/>
            <person name="Kruys A."/>
            <person name="Hutchinson M.I."/>
            <person name="Powell A.J."/>
            <person name="Barry K."/>
            <person name="Miller A.N."/>
            <person name="Grigoriev I.V."/>
            <person name="Debuchy R."/>
            <person name="Gladieux P."/>
            <person name="Thoren M.H."/>
            <person name="Johannesson H."/>
        </authorList>
    </citation>
    <scope>NUCLEOTIDE SEQUENCE</scope>
    <source>
        <strain evidence="2">SMH4607-1</strain>
    </source>
</reference>
<evidence type="ECO:0000313" key="3">
    <source>
        <dbReference type="Proteomes" id="UP001172102"/>
    </source>
</evidence>
<feature type="region of interest" description="Disordered" evidence="1">
    <location>
        <begin position="1"/>
        <end position="26"/>
    </location>
</feature>
<feature type="region of interest" description="Disordered" evidence="1">
    <location>
        <begin position="212"/>
        <end position="319"/>
    </location>
</feature>
<feature type="region of interest" description="Disordered" evidence="1">
    <location>
        <begin position="491"/>
        <end position="511"/>
    </location>
</feature>
<dbReference type="Proteomes" id="UP001172102">
    <property type="component" value="Unassembled WGS sequence"/>
</dbReference>
<name>A0AA40B1F9_9PEZI</name>
<comment type="caution">
    <text evidence="2">The sequence shown here is derived from an EMBL/GenBank/DDBJ whole genome shotgun (WGS) entry which is preliminary data.</text>
</comment>
<dbReference type="PANTHER" id="PTHR38166:SF1">
    <property type="entry name" value="C2H2-TYPE DOMAIN-CONTAINING PROTEIN"/>
    <property type="match status" value="1"/>
</dbReference>
<accession>A0AA40B1F9</accession>
<evidence type="ECO:0000256" key="1">
    <source>
        <dbReference type="SAM" id="MobiDB-lite"/>
    </source>
</evidence>
<feature type="region of interest" description="Disordered" evidence="1">
    <location>
        <begin position="344"/>
        <end position="407"/>
    </location>
</feature>
<gene>
    <name evidence="2" type="ORF">B0H67DRAFT_143264</name>
</gene>
<feature type="compositionally biased region" description="Polar residues" evidence="1">
    <location>
        <begin position="266"/>
        <end position="289"/>
    </location>
</feature>
<dbReference type="AlphaFoldDB" id="A0AA40B1F9"/>
<protein>
    <recommendedName>
        <fullName evidence="4">C2H2-type domain-containing protein</fullName>
    </recommendedName>
</protein>
<dbReference type="EMBL" id="JAUKUA010000002">
    <property type="protein sequence ID" value="KAK0725905.1"/>
    <property type="molecule type" value="Genomic_DNA"/>
</dbReference>
<feature type="region of interest" description="Disordered" evidence="1">
    <location>
        <begin position="46"/>
        <end position="103"/>
    </location>
</feature>
<sequence>MCDPPPTPRQLASASAPSDSEHPKARVGMFQQVVPKTIKRAIIPGAQHAHTGSPPPTASGLPQLFDPNHSPIRDFAPSTTSSLSSSTKGIQWADTMPQRPKGSYPLFPDFEDPLLASTSLETGEPERDPPTFIIFGSAGFHPHHQGPFHHPLHAYSSYGARDYVDSKGTRSTFSTVGTFSTVDTVDSHDPQIRCGQCLQLFDTEAERERHWKLGSDQGDVESVISAPDDTNCCKAPRRDIREEAETAPKPSLPSTQENPGLDSPKSMATSLTCNTPGPASGRHLSQTAPLNLEPGEQSESPLSQTTQSEASEAEIESQLAERKASMIDSVVSFVMSRIKLGFAQARGGSEEPPPPAATTEPSKRSEQAGSGLQNSRKRARPAGNGFGADGEDDDADPTGANKKAKSKDAPRFACPYFKYNPIMYKTAQNCPGPGWQDVHRVKEHLYRRHRQPKYRCQRCWQPFRDEAGFVDHQRALEPCPLREIEHVEGFDATQERSLRSRKRAKQDLSEPEKWREVYKVLFPHVEDDNVPSPCKPKKIKIKK</sequence>
<feature type="compositionally biased region" description="Basic and acidic residues" evidence="1">
    <location>
        <begin position="236"/>
        <end position="246"/>
    </location>
</feature>
<organism evidence="2 3">
    <name type="scientific">Lasiosphaeris hirsuta</name>
    <dbReference type="NCBI Taxonomy" id="260670"/>
    <lineage>
        <taxon>Eukaryota</taxon>
        <taxon>Fungi</taxon>
        <taxon>Dikarya</taxon>
        <taxon>Ascomycota</taxon>
        <taxon>Pezizomycotina</taxon>
        <taxon>Sordariomycetes</taxon>
        <taxon>Sordariomycetidae</taxon>
        <taxon>Sordariales</taxon>
        <taxon>Lasiosphaeriaceae</taxon>
        <taxon>Lasiosphaeris</taxon>
    </lineage>
</organism>
<feature type="compositionally biased region" description="Low complexity" evidence="1">
    <location>
        <begin position="78"/>
        <end position="87"/>
    </location>
</feature>
<feature type="compositionally biased region" description="Polar residues" evidence="1">
    <location>
        <begin position="297"/>
        <end position="307"/>
    </location>
</feature>
<dbReference type="PANTHER" id="PTHR38166">
    <property type="entry name" value="C2H2-TYPE DOMAIN-CONTAINING PROTEIN-RELATED"/>
    <property type="match status" value="1"/>
</dbReference>
<evidence type="ECO:0008006" key="4">
    <source>
        <dbReference type="Google" id="ProtNLM"/>
    </source>
</evidence>
<keyword evidence="3" id="KW-1185">Reference proteome</keyword>
<proteinExistence type="predicted"/>
<evidence type="ECO:0000313" key="2">
    <source>
        <dbReference type="EMBL" id="KAK0725905.1"/>
    </source>
</evidence>